<dbReference type="EMBL" id="AAXMUW010000098">
    <property type="protein sequence ID" value="EGQ9138099.1"/>
    <property type="molecule type" value="Genomic_DNA"/>
</dbReference>
<comment type="caution">
    <text evidence="6">The sequence shown here is derived from an EMBL/GenBank/DDBJ whole genome shotgun (WGS) entry which is preliminary data.</text>
</comment>
<dbReference type="GO" id="GO:0004674">
    <property type="term" value="F:protein serine/threonine kinase activity"/>
    <property type="evidence" value="ECO:0007669"/>
    <property type="project" value="TreeGrafter"/>
</dbReference>
<accession>A0AA36UX91</accession>
<dbReference type="Pfam" id="PF07804">
    <property type="entry name" value="HipA_C"/>
    <property type="match status" value="1"/>
</dbReference>
<dbReference type="InterPro" id="IPR017508">
    <property type="entry name" value="HipA_N1"/>
</dbReference>
<reference evidence="6" key="1">
    <citation type="submission" date="2019-11" db="EMBL/GenBank/DDBJ databases">
        <authorList>
            <consortium name="PulseNet: The National Subtyping Network for Foodborne Disease Surveillance"/>
            <person name="Tarr C.L."/>
            <person name="Trees E."/>
            <person name="Katz L.S."/>
            <person name="Carleton-Romer H.A."/>
            <person name="Stroika S."/>
            <person name="Kucerova Z."/>
            <person name="Roache K.F."/>
            <person name="Sabol A.L."/>
            <person name="Besser J."/>
            <person name="Gerner-Smidt P."/>
        </authorList>
    </citation>
    <scope>NUCLEOTIDE SEQUENCE</scope>
    <source>
        <strain evidence="6">PNUSAV001129</strain>
    </source>
</reference>
<evidence type="ECO:0000313" key="6">
    <source>
        <dbReference type="EMBL" id="EGQ9138099.1"/>
    </source>
</evidence>
<dbReference type="GO" id="GO:0005829">
    <property type="term" value="C:cytosol"/>
    <property type="evidence" value="ECO:0007669"/>
    <property type="project" value="TreeGrafter"/>
</dbReference>
<evidence type="ECO:0000256" key="3">
    <source>
        <dbReference type="ARBA" id="ARBA00022777"/>
    </source>
</evidence>
<evidence type="ECO:0000259" key="4">
    <source>
        <dbReference type="Pfam" id="PF07804"/>
    </source>
</evidence>
<keyword evidence="2" id="KW-0808">Transferase</keyword>
<dbReference type="PANTHER" id="PTHR37419:SF1">
    <property type="entry name" value="SERINE_THREONINE-PROTEIN KINASE TOXIN HIPA"/>
    <property type="match status" value="1"/>
</dbReference>
<dbReference type="Pfam" id="PF13657">
    <property type="entry name" value="Couple_hipA"/>
    <property type="match status" value="1"/>
</dbReference>
<evidence type="ECO:0000313" key="7">
    <source>
        <dbReference type="Proteomes" id="UP000714625"/>
    </source>
</evidence>
<evidence type="ECO:0000256" key="1">
    <source>
        <dbReference type="ARBA" id="ARBA00010164"/>
    </source>
</evidence>
<dbReference type="PANTHER" id="PTHR37419">
    <property type="entry name" value="SERINE/THREONINE-PROTEIN KINASE TOXIN HIPA"/>
    <property type="match status" value="1"/>
</dbReference>
<evidence type="ECO:0000259" key="5">
    <source>
        <dbReference type="Pfam" id="PF13657"/>
    </source>
</evidence>
<dbReference type="InterPro" id="IPR052028">
    <property type="entry name" value="HipA_Ser/Thr_kinase"/>
</dbReference>
<dbReference type="InterPro" id="IPR012893">
    <property type="entry name" value="HipA-like_C"/>
</dbReference>
<evidence type="ECO:0000256" key="2">
    <source>
        <dbReference type="ARBA" id="ARBA00022679"/>
    </source>
</evidence>
<gene>
    <name evidence="6" type="ORF">GHY86_23590</name>
</gene>
<sequence>METLTAYMNNELVGTLAKYPDNRLSFKYDSSWLNNDNARPLSLSLQMQKNIISSEAVFNYFDNLLPDSTDTRSRLAARFKTSTKQSFDLLTVVGRDVVGALTLLPPDTKNDKPDLEYEILDEKTLELILSALQAGTPHGMIEESDDFRIAIAGAQAKTALLKVDNHWCLPSGNTPTTHIIKLPMGVLQQPNCTLDLTDSVENEYLCIELARELGFDVPNIEIIQTLNFKALAVERFDRKWTNEKTHIQRLPQEDMCQAASLPASIKYESDGGIGVLEIMDLLSGSSNAFADRYNFMKFQVYQWVIGATDGHAKNYSITIEQSGSYRLTPFYDILSAYPLLGKKGLNIRQLKLAMGLRASRGRKYEIHKIYPRHFLATAQHVRFEQEMMQEILDTMKTELPKAIERLNSRLPKEFPEHISTPIFDNALKMLKRLSLQASE</sequence>
<dbReference type="AlphaFoldDB" id="A0AA36UX91"/>
<dbReference type="NCBIfam" id="TIGR03071">
    <property type="entry name" value="couple_hipA"/>
    <property type="match status" value="1"/>
</dbReference>
<proteinExistence type="inferred from homology"/>
<dbReference type="Proteomes" id="UP000714625">
    <property type="component" value="Unassembled WGS sequence"/>
</dbReference>
<feature type="domain" description="HipA N-terminal subdomain 1" evidence="5">
    <location>
        <begin position="5"/>
        <end position="103"/>
    </location>
</feature>
<organism evidence="6 7">
    <name type="scientific">Vibrio alginolyticus</name>
    <dbReference type="NCBI Taxonomy" id="663"/>
    <lineage>
        <taxon>Bacteria</taxon>
        <taxon>Pseudomonadati</taxon>
        <taxon>Pseudomonadota</taxon>
        <taxon>Gammaproteobacteria</taxon>
        <taxon>Vibrionales</taxon>
        <taxon>Vibrionaceae</taxon>
        <taxon>Vibrio</taxon>
    </lineage>
</organism>
<feature type="domain" description="HipA-like C-terminal" evidence="4">
    <location>
        <begin position="150"/>
        <end position="402"/>
    </location>
</feature>
<comment type="similarity">
    <text evidence="1">Belongs to the HipA Ser/Thr kinase family.</text>
</comment>
<protein>
    <submittedName>
        <fullName evidence="6">Type II toxin-antitoxin system HipA family toxin</fullName>
    </submittedName>
</protein>
<dbReference type="CDD" id="cd17808">
    <property type="entry name" value="HipA_Ec_like"/>
    <property type="match status" value="1"/>
</dbReference>
<name>A0AA36UX91_VIBAL</name>
<keyword evidence="3" id="KW-0418">Kinase</keyword>